<dbReference type="GO" id="GO:0016829">
    <property type="term" value="F:lyase activity"/>
    <property type="evidence" value="ECO:0007669"/>
    <property type="project" value="UniProtKB-KW"/>
</dbReference>
<reference evidence="16 17" key="1">
    <citation type="journal article" date="2010" name="Proc. Natl. Acad. Sci. U.S.A.">
        <title>Enigmatic, ultrasmall, uncultivated Archaea.</title>
        <authorList>
            <person name="Baker B.J."/>
            <person name="Comolli L.R."/>
            <person name="Dick G.J."/>
            <person name="Hauser L.J."/>
            <person name="Hyatt D."/>
            <person name="Dill B.D."/>
            <person name="Land M.L."/>
            <person name="Verberkmoes N.C."/>
            <person name="Hettich R.L."/>
            <person name="Banfield J.F."/>
        </authorList>
    </citation>
    <scope>NUCLEOTIDE SEQUENCE [LARGE SCALE GENOMIC DNA]</scope>
</reference>
<dbReference type="InterPro" id="IPR023170">
    <property type="entry name" value="HhH_base_excis_C"/>
</dbReference>
<dbReference type="Gene3D" id="1.10.340.30">
    <property type="entry name" value="Hypothetical protein, domain 2"/>
    <property type="match status" value="1"/>
</dbReference>
<dbReference type="Proteomes" id="UP000009376">
    <property type="component" value="Unassembled WGS sequence"/>
</dbReference>
<keyword evidence="5" id="KW-0227">DNA damage</keyword>
<dbReference type="FunFam" id="1.10.340.30:FF:000001">
    <property type="entry name" value="Endonuclease III"/>
    <property type="match status" value="1"/>
</dbReference>
<dbReference type="SUPFAM" id="SSF48150">
    <property type="entry name" value="DNA-glycosylase"/>
    <property type="match status" value="1"/>
</dbReference>
<protein>
    <recommendedName>
        <fullName evidence="13">thymine-DNA glycosylase</fullName>
        <ecNumber evidence="13">3.2.2.29</ecNumber>
    </recommendedName>
</protein>
<evidence type="ECO:0000256" key="6">
    <source>
        <dbReference type="ARBA" id="ARBA00022801"/>
    </source>
</evidence>
<dbReference type="PIRSF" id="PIRSF001435">
    <property type="entry name" value="Nth"/>
    <property type="match status" value="1"/>
</dbReference>
<evidence type="ECO:0000256" key="11">
    <source>
        <dbReference type="ARBA" id="ARBA00023295"/>
    </source>
</evidence>
<dbReference type="InterPro" id="IPR004035">
    <property type="entry name" value="Endouclease-III_FeS-bd_BS"/>
</dbReference>
<dbReference type="InterPro" id="IPR003651">
    <property type="entry name" value="Endonuclease3_FeS-loop_motif"/>
</dbReference>
<evidence type="ECO:0000259" key="15">
    <source>
        <dbReference type="SMART" id="SM00478"/>
    </source>
</evidence>
<dbReference type="GO" id="GO:0003906">
    <property type="term" value="F:DNA-(apurinic or apyrimidinic site) endonuclease activity"/>
    <property type="evidence" value="ECO:0007669"/>
    <property type="project" value="TreeGrafter"/>
</dbReference>
<evidence type="ECO:0000256" key="10">
    <source>
        <dbReference type="ARBA" id="ARBA00023239"/>
    </source>
</evidence>
<dbReference type="EC" id="3.2.2.29" evidence="13"/>
<evidence type="ECO:0000256" key="3">
    <source>
        <dbReference type="ARBA" id="ARBA00022485"/>
    </source>
</evidence>
<evidence type="ECO:0000256" key="4">
    <source>
        <dbReference type="ARBA" id="ARBA00022723"/>
    </source>
</evidence>
<dbReference type="InterPro" id="IPR011257">
    <property type="entry name" value="DNA_glycosylase"/>
</dbReference>
<evidence type="ECO:0000256" key="5">
    <source>
        <dbReference type="ARBA" id="ARBA00022763"/>
    </source>
</evidence>
<dbReference type="GO" id="GO:0003677">
    <property type="term" value="F:DNA binding"/>
    <property type="evidence" value="ECO:0007669"/>
    <property type="project" value="InterPro"/>
</dbReference>
<dbReference type="AlphaFoldDB" id="D6GWV2"/>
<feature type="domain" description="HhH-GPD" evidence="15">
    <location>
        <begin position="35"/>
        <end position="183"/>
    </location>
</feature>
<gene>
    <name evidence="16" type="ORF">BJBARM5_0978</name>
</gene>
<keyword evidence="9" id="KW-0234">DNA repair</keyword>
<keyword evidence="7" id="KW-0408">Iron</keyword>
<proteinExistence type="inferred from homology"/>
<evidence type="ECO:0000256" key="2">
    <source>
        <dbReference type="ARBA" id="ARBA00008343"/>
    </source>
</evidence>
<comment type="similarity">
    <text evidence="2">Belongs to the Nth/MutY family.</text>
</comment>
<dbReference type="Pfam" id="PF00730">
    <property type="entry name" value="HhH-GPD"/>
    <property type="match status" value="1"/>
</dbReference>
<keyword evidence="10 16" id="KW-0456">Lyase</keyword>
<dbReference type="SMART" id="SM00525">
    <property type="entry name" value="FES"/>
    <property type="match status" value="1"/>
</dbReference>
<dbReference type="Pfam" id="PF10576">
    <property type="entry name" value="EndIII_4Fe-2S"/>
    <property type="match status" value="1"/>
</dbReference>
<evidence type="ECO:0000256" key="7">
    <source>
        <dbReference type="ARBA" id="ARBA00023004"/>
    </source>
</evidence>
<name>D6GWV2_PARA5</name>
<evidence type="ECO:0000313" key="16">
    <source>
        <dbReference type="EMBL" id="EFD92306.1"/>
    </source>
</evidence>
<dbReference type="SMART" id="SM00478">
    <property type="entry name" value="ENDO3c"/>
    <property type="match status" value="1"/>
</dbReference>
<comment type="catalytic activity">
    <reaction evidence="12">
        <text>Hydrolyzes mismatched double-stranded DNA and polynucleotides, releasing free thymine.</text>
        <dbReference type="EC" id="3.2.2.29"/>
    </reaction>
</comment>
<dbReference type="EMBL" id="GG745610">
    <property type="protein sequence ID" value="EFD92306.1"/>
    <property type="molecule type" value="Genomic_DNA"/>
</dbReference>
<dbReference type="GO" id="GO:0006285">
    <property type="term" value="P:base-excision repair, AP site formation"/>
    <property type="evidence" value="ECO:0007669"/>
    <property type="project" value="TreeGrafter"/>
</dbReference>
<dbReference type="CDD" id="cd00056">
    <property type="entry name" value="ENDO3c"/>
    <property type="match status" value="1"/>
</dbReference>
<dbReference type="GO" id="GO:0000703">
    <property type="term" value="F:oxidized pyrimidine nucleobase lesion DNA N-glycosylase activity"/>
    <property type="evidence" value="ECO:0007669"/>
    <property type="project" value="TreeGrafter"/>
</dbReference>
<keyword evidence="6" id="KW-0378">Hydrolase</keyword>
<dbReference type="Gene3D" id="1.10.1670.10">
    <property type="entry name" value="Helix-hairpin-Helix base-excision DNA repair enzymes (C-terminal)"/>
    <property type="match status" value="1"/>
</dbReference>
<dbReference type="SMART" id="SM00278">
    <property type="entry name" value="HhH1"/>
    <property type="match status" value="1"/>
</dbReference>
<keyword evidence="8" id="KW-0411">Iron-sulfur</keyword>
<feature type="domain" description="Helix-hairpin-helix DNA-binding motif class 1" evidence="14">
    <location>
        <begin position="106"/>
        <end position="125"/>
    </location>
</feature>
<dbReference type="InterPro" id="IPR003583">
    <property type="entry name" value="Hlx-hairpin-Hlx_DNA-bd_motif"/>
</dbReference>
<dbReference type="InterPro" id="IPR003265">
    <property type="entry name" value="HhH-GPD_domain"/>
</dbReference>
<dbReference type="GO" id="GO:0046872">
    <property type="term" value="F:metal ion binding"/>
    <property type="evidence" value="ECO:0007669"/>
    <property type="project" value="UniProtKB-KW"/>
</dbReference>
<sequence>MDIKNFIKVTLLIERKYPVKIRKAEPFEILIHGIMSTRTKDTTTFPAQKRLLSIADTPKGISELPLKKIESLIYPVGFYKTKAKLLKKACNFLIDNFDSKVPSDKSELMKIPGVGPKVASLVLEWGFNLPFIAVDTHVNRIVQRLGFVSIGTKPDKTEKILEHALKDNIKIKVNSSFIYFGRAICKPISPLCSECPVYNYCEFKLKSKYYKLGKREI</sequence>
<dbReference type="PROSITE" id="PS00764">
    <property type="entry name" value="ENDONUCLEASE_III_1"/>
    <property type="match status" value="1"/>
</dbReference>
<evidence type="ECO:0000256" key="13">
    <source>
        <dbReference type="ARBA" id="ARBA00066769"/>
    </source>
</evidence>
<evidence type="ECO:0000259" key="14">
    <source>
        <dbReference type="SMART" id="SM00278"/>
    </source>
</evidence>
<dbReference type="PROSITE" id="PS01155">
    <property type="entry name" value="ENDONUCLEASE_III_2"/>
    <property type="match status" value="1"/>
</dbReference>
<dbReference type="Pfam" id="PF00633">
    <property type="entry name" value="HHH"/>
    <property type="match status" value="1"/>
</dbReference>
<dbReference type="PANTHER" id="PTHR43286">
    <property type="entry name" value="ENDONUCLEASE III-LIKE PROTEIN 1"/>
    <property type="match status" value="1"/>
</dbReference>
<dbReference type="PANTHER" id="PTHR43286:SF1">
    <property type="entry name" value="ENDONUCLEASE III-LIKE PROTEIN 1"/>
    <property type="match status" value="1"/>
</dbReference>
<dbReference type="InterPro" id="IPR000445">
    <property type="entry name" value="HhH_motif"/>
</dbReference>
<evidence type="ECO:0000256" key="9">
    <source>
        <dbReference type="ARBA" id="ARBA00023204"/>
    </source>
</evidence>
<organism evidence="16 17">
    <name type="scientific">Candidatus Parvarchaeum acidophilus ARMAN-5</name>
    <dbReference type="NCBI Taxonomy" id="662762"/>
    <lineage>
        <taxon>Archaea</taxon>
        <taxon>Candidatus Parvarchaeota</taxon>
        <taxon>Candidatus Parvarchaeum</taxon>
    </lineage>
</organism>
<accession>D6GWV2</accession>
<dbReference type="GO" id="GO:0006289">
    <property type="term" value="P:nucleotide-excision repair"/>
    <property type="evidence" value="ECO:0007669"/>
    <property type="project" value="TreeGrafter"/>
</dbReference>
<keyword evidence="11" id="KW-0326">Glycosidase</keyword>
<dbReference type="GO" id="GO:0051539">
    <property type="term" value="F:4 iron, 4 sulfur cluster binding"/>
    <property type="evidence" value="ECO:0007669"/>
    <property type="project" value="UniProtKB-KW"/>
</dbReference>
<evidence type="ECO:0000313" key="17">
    <source>
        <dbReference type="Proteomes" id="UP000009376"/>
    </source>
</evidence>
<keyword evidence="3" id="KW-0004">4Fe-4S</keyword>
<dbReference type="InterPro" id="IPR004036">
    <property type="entry name" value="Endonuclease-III-like_CS2"/>
</dbReference>
<dbReference type="GO" id="GO:0141016">
    <property type="term" value="F:G/T mismatch-specific thymine-DNA glycosylase activity"/>
    <property type="evidence" value="ECO:0007669"/>
    <property type="project" value="UniProtKB-EC"/>
</dbReference>
<keyword evidence="4" id="KW-0479">Metal-binding</keyword>
<evidence type="ECO:0000256" key="12">
    <source>
        <dbReference type="ARBA" id="ARBA00052915"/>
    </source>
</evidence>
<comment type="cofactor">
    <cofactor evidence="1">
        <name>[4Fe-4S] cluster</name>
        <dbReference type="ChEBI" id="CHEBI:49883"/>
    </cofactor>
</comment>
<evidence type="ECO:0000256" key="1">
    <source>
        <dbReference type="ARBA" id="ARBA00001966"/>
    </source>
</evidence>
<evidence type="ECO:0000256" key="8">
    <source>
        <dbReference type="ARBA" id="ARBA00023014"/>
    </source>
</evidence>